<feature type="compositionally biased region" description="Polar residues" evidence="1">
    <location>
        <begin position="41"/>
        <end position="51"/>
    </location>
</feature>
<gene>
    <name evidence="2" type="ORF">CYNAS_LOCUS5896</name>
</gene>
<proteinExistence type="predicted"/>
<evidence type="ECO:0000313" key="2">
    <source>
        <dbReference type="EMBL" id="CAJ0593913.1"/>
    </source>
</evidence>
<comment type="caution">
    <text evidence="2">The sequence shown here is derived from an EMBL/GenBank/DDBJ whole genome shotgun (WGS) entry which is preliminary data.</text>
</comment>
<name>A0AA36LYI8_CYLNA</name>
<feature type="region of interest" description="Disordered" evidence="1">
    <location>
        <begin position="254"/>
        <end position="320"/>
    </location>
</feature>
<feature type="compositionally biased region" description="Low complexity" evidence="1">
    <location>
        <begin position="254"/>
        <end position="263"/>
    </location>
</feature>
<accession>A0AA36LYI8</accession>
<reference evidence="2" key="1">
    <citation type="submission" date="2023-07" db="EMBL/GenBank/DDBJ databases">
        <authorList>
            <consortium name="CYATHOMIX"/>
        </authorList>
    </citation>
    <scope>NUCLEOTIDE SEQUENCE</scope>
    <source>
        <strain evidence="2">N/A</strain>
    </source>
</reference>
<dbReference type="AlphaFoldDB" id="A0AA36LYI8"/>
<dbReference type="EMBL" id="CATQJL010000112">
    <property type="protein sequence ID" value="CAJ0593913.1"/>
    <property type="molecule type" value="Genomic_DNA"/>
</dbReference>
<feature type="region of interest" description="Disordered" evidence="1">
    <location>
        <begin position="40"/>
        <end position="61"/>
    </location>
</feature>
<protein>
    <submittedName>
        <fullName evidence="2">Uncharacterized protein</fullName>
    </submittedName>
</protein>
<organism evidence="2 3">
    <name type="scientific">Cylicocyclus nassatus</name>
    <name type="common">Nematode worm</name>
    <dbReference type="NCBI Taxonomy" id="53992"/>
    <lineage>
        <taxon>Eukaryota</taxon>
        <taxon>Metazoa</taxon>
        <taxon>Ecdysozoa</taxon>
        <taxon>Nematoda</taxon>
        <taxon>Chromadorea</taxon>
        <taxon>Rhabditida</taxon>
        <taxon>Rhabditina</taxon>
        <taxon>Rhabditomorpha</taxon>
        <taxon>Strongyloidea</taxon>
        <taxon>Strongylidae</taxon>
        <taxon>Cylicocyclus</taxon>
    </lineage>
</organism>
<evidence type="ECO:0000256" key="1">
    <source>
        <dbReference type="SAM" id="MobiDB-lite"/>
    </source>
</evidence>
<keyword evidence="3" id="KW-1185">Reference proteome</keyword>
<dbReference type="Proteomes" id="UP001176961">
    <property type="component" value="Unassembled WGS sequence"/>
</dbReference>
<evidence type="ECO:0000313" key="3">
    <source>
        <dbReference type="Proteomes" id="UP001176961"/>
    </source>
</evidence>
<sequence length="374" mass="41528">MDDGGFRPRMEWTRRLRTNWTTAGRRYGNAPSHLPCVRNGPKSTTLSTIRRSNNKDTRRHSDEQWQNAGMVAMSVIPGGLDHGNPSGYARATVESWPEAGRAVSEPYGDATASVMSLLGSYKARITKAAKALREKISEVDEATLQPLDPTMEASKDPNFILSHKSSLFLRFTLIERAIAHLRTHREKAEEFARQNPDEQGEFPFLQQIQDHWDAGELDQLLEEADTLHARLDIAITLLPSSEVLYSMRVPVVPPSTSSVNLSPHPTQDPIPTDQPAQDVREEIASHSSSKNQDRPSEPDIAPADTLPPRASSATQGFGVSPHNPPNFWQSLCDSFLPPAESVRSIVCSPEPYFYPIVRGAIVETAELRDSYVSR</sequence>